<keyword evidence="1" id="KW-0812">Transmembrane</keyword>
<dbReference type="AlphaFoldDB" id="A0A482TK24"/>
<proteinExistence type="predicted"/>
<keyword evidence="1" id="KW-1133">Transmembrane helix</keyword>
<gene>
    <name evidence="2" type="ORF">ELS19_10580</name>
</gene>
<evidence type="ECO:0000313" key="3">
    <source>
        <dbReference type="Proteomes" id="UP000294028"/>
    </source>
</evidence>
<evidence type="ECO:0000256" key="1">
    <source>
        <dbReference type="SAM" id="Phobius"/>
    </source>
</evidence>
<feature type="transmembrane region" description="Helical" evidence="1">
    <location>
        <begin position="87"/>
        <end position="111"/>
    </location>
</feature>
<name>A0A482TK24_9EURY</name>
<reference evidence="2 3" key="1">
    <citation type="submission" date="2018-12" db="EMBL/GenBank/DDBJ databases">
        <title>Genome analysis provides insights into bioremediation potentialities of Halogeometricum borinquense strain N11.</title>
        <authorList>
            <person name="Najjari A."/>
            <person name="Youssef N."/>
            <person name="Fhoula I."/>
            <person name="Ben Dhia O."/>
            <person name="Mahjoubi M."/>
            <person name="Ouzari H.I."/>
            <person name="Cherif A."/>
        </authorList>
    </citation>
    <scope>NUCLEOTIDE SEQUENCE [LARGE SCALE GENOMIC DNA]</scope>
    <source>
        <strain evidence="2 3">N11</strain>
    </source>
</reference>
<feature type="transmembrane region" description="Helical" evidence="1">
    <location>
        <begin position="33"/>
        <end position="66"/>
    </location>
</feature>
<keyword evidence="1" id="KW-0472">Membrane</keyword>
<protein>
    <submittedName>
        <fullName evidence="2">Uncharacterized protein</fullName>
    </submittedName>
</protein>
<dbReference type="RefSeq" id="WP_129785754.1">
    <property type="nucleotide sequence ID" value="NZ_RZHH01000002.1"/>
</dbReference>
<dbReference type="EMBL" id="RZHH01000002">
    <property type="protein sequence ID" value="RYJ14353.1"/>
    <property type="molecule type" value="Genomic_DNA"/>
</dbReference>
<feature type="transmembrane region" description="Helical" evidence="1">
    <location>
        <begin position="117"/>
        <end position="134"/>
    </location>
</feature>
<sequence length="141" mass="14109">MSPYVLALGILGLVLLAVGLFRASPKTFAVGTGLLFVGVVVAGILGMASVYLLLAAFLVVIAWTVGQNGFSIGAEVGTDAPTLRIELVHLVSSMAILVVGASVGFGVFLTATGGQPVLALVALLVGVVALLVGLRGSYTNG</sequence>
<comment type="caution">
    <text evidence="2">The sequence shown here is derived from an EMBL/GenBank/DDBJ whole genome shotgun (WGS) entry which is preliminary data.</text>
</comment>
<dbReference type="Pfam" id="PF24363">
    <property type="entry name" value="DUF7519"/>
    <property type="match status" value="1"/>
</dbReference>
<evidence type="ECO:0000313" key="2">
    <source>
        <dbReference type="EMBL" id="RYJ14353.1"/>
    </source>
</evidence>
<organism evidence="2 3">
    <name type="scientific">Halogeometricum borinquense</name>
    <dbReference type="NCBI Taxonomy" id="60847"/>
    <lineage>
        <taxon>Archaea</taxon>
        <taxon>Methanobacteriati</taxon>
        <taxon>Methanobacteriota</taxon>
        <taxon>Stenosarchaea group</taxon>
        <taxon>Halobacteria</taxon>
        <taxon>Halobacteriales</taxon>
        <taxon>Haloferacaceae</taxon>
        <taxon>Halogeometricum</taxon>
    </lineage>
</organism>
<dbReference type="Proteomes" id="UP000294028">
    <property type="component" value="Unassembled WGS sequence"/>
</dbReference>
<dbReference type="InterPro" id="IPR055941">
    <property type="entry name" value="DUF7519"/>
</dbReference>
<accession>A0A482TK24</accession>